<dbReference type="GO" id="GO:0006979">
    <property type="term" value="P:response to oxidative stress"/>
    <property type="evidence" value="ECO:0007669"/>
    <property type="project" value="InterPro"/>
</dbReference>
<feature type="compositionally biased region" description="Gly residues" evidence="1">
    <location>
        <begin position="25"/>
        <end position="34"/>
    </location>
</feature>
<protein>
    <submittedName>
        <fullName evidence="4">Uroplakin-3b-like protein 2 isoform X1</fullName>
    </submittedName>
</protein>
<dbReference type="PANTHER" id="PTHR15446">
    <property type="entry name" value="UROPLAKIN III"/>
    <property type="match status" value="1"/>
</dbReference>
<evidence type="ECO:0000313" key="3">
    <source>
        <dbReference type="Proteomes" id="UP001165780"/>
    </source>
</evidence>
<keyword evidence="2" id="KW-0472">Membrane</keyword>
<dbReference type="CTD" id="107983993"/>
<dbReference type="Proteomes" id="UP001165780">
    <property type="component" value="Unplaced"/>
</dbReference>
<reference evidence="4" key="1">
    <citation type="submission" date="2025-08" db="UniProtKB">
        <authorList>
            <consortium name="RefSeq"/>
        </authorList>
    </citation>
    <scope>IDENTIFICATION</scope>
    <source>
        <tissue evidence="4">Whole blood</tissue>
    </source>
</reference>
<dbReference type="GO" id="GO:0020037">
    <property type="term" value="F:heme binding"/>
    <property type="evidence" value="ECO:0007669"/>
    <property type="project" value="InterPro"/>
</dbReference>
<proteinExistence type="predicted"/>
<dbReference type="PANTHER" id="PTHR15446:SF2">
    <property type="entry name" value="UROPLAKIN-3B-LIKE PROTEIN 1-RELATED"/>
    <property type="match status" value="1"/>
</dbReference>
<dbReference type="InterPro" id="IPR024831">
    <property type="entry name" value="Uroplakin-3"/>
</dbReference>
<dbReference type="GO" id="GO:0016020">
    <property type="term" value="C:membrane"/>
    <property type="evidence" value="ECO:0007669"/>
    <property type="project" value="TreeGrafter"/>
</dbReference>
<dbReference type="CDD" id="cd09969">
    <property type="entry name" value="UP_IIIb"/>
    <property type="match status" value="1"/>
</dbReference>
<evidence type="ECO:0000256" key="1">
    <source>
        <dbReference type="SAM" id="MobiDB-lite"/>
    </source>
</evidence>
<dbReference type="AlphaFoldDB" id="A0A9V1E9Y2"/>
<organism evidence="3 4">
    <name type="scientific">Panthera pardus</name>
    <name type="common">Leopard</name>
    <name type="synonym">Felis pardus</name>
    <dbReference type="NCBI Taxonomy" id="9691"/>
    <lineage>
        <taxon>Eukaryota</taxon>
        <taxon>Metazoa</taxon>
        <taxon>Chordata</taxon>
        <taxon>Craniata</taxon>
        <taxon>Vertebrata</taxon>
        <taxon>Euteleostomi</taxon>
        <taxon>Mammalia</taxon>
        <taxon>Eutheria</taxon>
        <taxon>Laurasiatheria</taxon>
        <taxon>Carnivora</taxon>
        <taxon>Feliformia</taxon>
        <taxon>Felidae</taxon>
        <taxon>Pantherinae</taxon>
        <taxon>Panthera</taxon>
    </lineage>
</organism>
<keyword evidence="3" id="KW-1185">Reference proteome</keyword>
<dbReference type="RefSeq" id="XP_019277165.2">
    <property type="nucleotide sequence ID" value="XM_019421620.2"/>
</dbReference>
<accession>A0A9V1E9Y2</accession>
<sequence>MPNPWGQWILPPNLSDQLFGKRGHLGGASGGTGGKLSSPPADSTAEALGRCRQTDGQTLGLAMGLGGGQYRLPVPLWLLLTCLQQGTGLERISYVPQLSSPTLAGTLTQSTFTLEQPRGQFSRLNISDLDTIWLVVAHSNATQNFAAPQRVEDIPVPADFSQRGYYLTLMANRLLYPGNQPGNQLRVLRVGNDTRCSPKTRGCNHPLPGPGPYRVKFLVMSDRGPVAETEWSSETRLQQAKALQAVPGPQSAGTVVIIAILSVLLAVLFTALLALLIYTCHDTCRSAPISGPEQSTCVRRYNTHHVTGPPAVGAS</sequence>
<gene>
    <name evidence="4" type="primary">UPK3BL2</name>
</gene>
<keyword evidence="2" id="KW-1133">Transmembrane helix</keyword>
<dbReference type="SUPFAM" id="SSF48113">
    <property type="entry name" value="Heme-dependent peroxidases"/>
    <property type="match status" value="1"/>
</dbReference>
<feature type="region of interest" description="Disordered" evidence="1">
    <location>
        <begin position="20"/>
        <end position="44"/>
    </location>
</feature>
<keyword evidence="2" id="KW-0812">Transmembrane</keyword>
<evidence type="ECO:0000256" key="2">
    <source>
        <dbReference type="SAM" id="Phobius"/>
    </source>
</evidence>
<feature type="transmembrane region" description="Helical" evidence="2">
    <location>
        <begin position="255"/>
        <end position="278"/>
    </location>
</feature>
<dbReference type="InterPro" id="IPR010255">
    <property type="entry name" value="Haem_peroxidase_sf"/>
</dbReference>
<name>A0A9V1E9Y2_PANPR</name>
<evidence type="ECO:0000313" key="4">
    <source>
        <dbReference type="RefSeq" id="XP_019277165.2"/>
    </source>
</evidence>
<dbReference type="GeneID" id="109250561"/>
<dbReference type="GO" id="GO:0004601">
    <property type="term" value="F:peroxidase activity"/>
    <property type="evidence" value="ECO:0007669"/>
    <property type="project" value="InterPro"/>
</dbReference>